<dbReference type="CDD" id="cd03391">
    <property type="entry name" value="PAP2_containing_2_like"/>
    <property type="match status" value="1"/>
</dbReference>
<dbReference type="SUPFAM" id="SSF48317">
    <property type="entry name" value="Acid phosphatase/Vanadium-dependent haloperoxidase"/>
    <property type="match status" value="1"/>
</dbReference>
<keyword evidence="1" id="KW-1133">Transmembrane helix</keyword>
<feature type="transmembrane region" description="Helical" evidence="1">
    <location>
        <begin position="66"/>
        <end position="85"/>
    </location>
</feature>
<feature type="transmembrane region" description="Helical" evidence="1">
    <location>
        <begin position="97"/>
        <end position="117"/>
    </location>
</feature>
<keyword evidence="3" id="KW-1185">Reference proteome</keyword>
<keyword evidence="1" id="KW-0472">Membrane</keyword>
<accession>A0ABM0JZ50</accession>
<dbReference type="SMART" id="SM00014">
    <property type="entry name" value="acidPPc"/>
    <property type="match status" value="1"/>
</dbReference>
<dbReference type="InterPro" id="IPR000326">
    <property type="entry name" value="PAP2/HPO"/>
</dbReference>
<dbReference type="PANTHER" id="PTHR14969">
    <property type="entry name" value="SPHINGOSINE-1-PHOSPHATE PHOSPHOHYDROLASE"/>
    <property type="match status" value="1"/>
</dbReference>
<evidence type="ECO:0000313" key="4">
    <source>
        <dbReference type="RefSeq" id="XP_005104957.1"/>
    </source>
</evidence>
<dbReference type="GeneID" id="101850192"/>
<feature type="domain" description="Phosphatidic acid phosphatase type 2/haloperoxidase" evidence="2">
    <location>
        <begin position="94"/>
        <end position="206"/>
    </location>
</feature>
<reference evidence="4" key="1">
    <citation type="submission" date="2025-08" db="UniProtKB">
        <authorList>
            <consortium name="RefSeq"/>
        </authorList>
    </citation>
    <scope>IDENTIFICATION</scope>
</reference>
<protein>
    <submittedName>
        <fullName evidence="4">Phospholipid phosphatase 6</fullName>
    </submittedName>
</protein>
<feature type="transmembrane region" description="Helical" evidence="1">
    <location>
        <begin position="148"/>
        <end position="176"/>
    </location>
</feature>
<proteinExistence type="predicted"/>
<evidence type="ECO:0000313" key="3">
    <source>
        <dbReference type="Proteomes" id="UP000694888"/>
    </source>
</evidence>
<dbReference type="Gene3D" id="1.20.144.10">
    <property type="entry name" value="Phosphatidic acid phosphatase type 2/haloperoxidase"/>
    <property type="match status" value="1"/>
</dbReference>
<name>A0ABM0JZ50_APLCA</name>
<gene>
    <name evidence="4" type="primary">LOC101850192</name>
</gene>
<feature type="transmembrane region" description="Helical" evidence="1">
    <location>
        <begin position="188"/>
        <end position="206"/>
    </location>
</feature>
<evidence type="ECO:0000256" key="1">
    <source>
        <dbReference type="SAM" id="Phobius"/>
    </source>
</evidence>
<keyword evidence="1" id="KW-0812">Transmembrane</keyword>
<sequence length="228" mass="25848">MRKRPIVQKVDDVQISEEETTTQVCTSACLSVWDSFLRLDDQYTKQLALCATRDAPLGYLRPLMKVLEISCHGVPWILGTAVMFLCSHRSQDIEISVNLFFALMFDLIVVGVLKATFRRSRPSHNVMDMFAAPSVDKFSFPSGHSTRAAFMALFLCNHMLSNPLYILVVCMWSLSVSASRILLGRHHILDVVCGFGIGVLSYYTYLNVWLSQDTCLHYLDTYFGHVHL</sequence>
<dbReference type="PANTHER" id="PTHR14969:SF13">
    <property type="entry name" value="AT30094P"/>
    <property type="match status" value="1"/>
</dbReference>
<evidence type="ECO:0000259" key="2">
    <source>
        <dbReference type="SMART" id="SM00014"/>
    </source>
</evidence>
<dbReference type="Proteomes" id="UP000694888">
    <property type="component" value="Unplaced"/>
</dbReference>
<dbReference type="Pfam" id="PF01569">
    <property type="entry name" value="PAP2"/>
    <property type="match status" value="1"/>
</dbReference>
<organism evidence="3 4">
    <name type="scientific">Aplysia californica</name>
    <name type="common">California sea hare</name>
    <dbReference type="NCBI Taxonomy" id="6500"/>
    <lineage>
        <taxon>Eukaryota</taxon>
        <taxon>Metazoa</taxon>
        <taxon>Spiralia</taxon>
        <taxon>Lophotrochozoa</taxon>
        <taxon>Mollusca</taxon>
        <taxon>Gastropoda</taxon>
        <taxon>Heterobranchia</taxon>
        <taxon>Euthyneura</taxon>
        <taxon>Tectipleura</taxon>
        <taxon>Aplysiida</taxon>
        <taxon>Aplysioidea</taxon>
        <taxon>Aplysiidae</taxon>
        <taxon>Aplysia</taxon>
    </lineage>
</organism>
<dbReference type="RefSeq" id="XP_005104957.1">
    <property type="nucleotide sequence ID" value="XM_005104900.3"/>
</dbReference>
<dbReference type="InterPro" id="IPR036938">
    <property type="entry name" value="PAP2/HPO_sf"/>
</dbReference>